<evidence type="ECO:0000313" key="8">
    <source>
        <dbReference type="EMBL" id="TDE13682.1"/>
    </source>
</evidence>
<comment type="caution">
    <text evidence="8">The sequence shown here is derived from an EMBL/GenBank/DDBJ whole genome shotgun (WGS) entry which is preliminary data.</text>
</comment>
<dbReference type="Proteomes" id="UP000294850">
    <property type="component" value="Unassembled WGS sequence"/>
</dbReference>
<dbReference type="PANTHER" id="PTHR34873">
    <property type="entry name" value="SSR1766 PROTEIN"/>
    <property type="match status" value="1"/>
</dbReference>
<keyword evidence="9" id="KW-1185">Reference proteome</keyword>
<keyword evidence="2" id="KW-1277">Toxin-antitoxin system</keyword>
<dbReference type="OrthoDB" id="9798547at2"/>
<evidence type="ECO:0000256" key="3">
    <source>
        <dbReference type="ARBA" id="ARBA00022722"/>
    </source>
</evidence>
<dbReference type="AlphaFoldDB" id="A0A4R5DHW0"/>
<dbReference type="GO" id="GO:0004519">
    <property type="term" value="F:endonuclease activity"/>
    <property type="evidence" value="ECO:0007669"/>
    <property type="project" value="UniProtKB-KW"/>
</dbReference>
<dbReference type="RefSeq" id="WP_131959559.1">
    <property type="nucleotide sequence ID" value="NZ_SMFL01000006.1"/>
</dbReference>
<accession>A0A4R5DHW0</accession>
<dbReference type="InterPro" id="IPR038570">
    <property type="entry name" value="HicA_sf"/>
</dbReference>
<reference evidence="8 9" key="1">
    <citation type="submission" date="2019-03" db="EMBL/GenBank/DDBJ databases">
        <title>Dyadobacter AR-3-6 sp. nov., isolated from arctic soil.</title>
        <authorList>
            <person name="Chaudhary D.K."/>
        </authorList>
    </citation>
    <scope>NUCLEOTIDE SEQUENCE [LARGE SCALE GENOMIC DNA]</scope>
    <source>
        <strain evidence="8 9">AR-3-6</strain>
    </source>
</reference>
<evidence type="ECO:0000256" key="1">
    <source>
        <dbReference type="ARBA" id="ARBA00006620"/>
    </source>
</evidence>
<keyword evidence="7" id="KW-0346">Stress response</keyword>
<gene>
    <name evidence="8" type="ORF">E0F88_17430</name>
</gene>
<evidence type="ECO:0000256" key="2">
    <source>
        <dbReference type="ARBA" id="ARBA00022649"/>
    </source>
</evidence>
<comment type="similarity">
    <text evidence="1">Belongs to the HicA mRNA interferase family.</text>
</comment>
<dbReference type="EMBL" id="SMFL01000006">
    <property type="protein sequence ID" value="TDE13682.1"/>
    <property type="molecule type" value="Genomic_DNA"/>
</dbReference>
<dbReference type="Pfam" id="PF07927">
    <property type="entry name" value="HicA_toxin"/>
    <property type="match status" value="1"/>
</dbReference>
<dbReference type="GO" id="GO:0016787">
    <property type="term" value="F:hydrolase activity"/>
    <property type="evidence" value="ECO:0007669"/>
    <property type="project" value="UniProtKB-KW"/>
</dbReference>
<name>A0A4R5DHW0_9BACT</name>
<dbReference type="SUPFAM" id="SSF54786">
    <property type="entry name" value="YcfA/nrd intein domain"/>
    <property type="match status" value="1"/>
</dbReference>
<evidence type="ECO:0000256" key="7">
    <source>
        <dbReference type="ARBA" id="ARBA00023016"/>
    </source>
</evidence>
<dbReference type="PANTHER" id="PTHR34873:SF3">
    <property type="entry name" value="ADDICTION MODULE TOXIN, HICA FAMILY"/>
    <property type="match status" value="1"/>
</dbReference>
<keyword evidence="5" id="KW-0378">Hydrolase</keyword>
<organism evidence="8 9">
    <name type="scientific">Dyadobacter psychrotolerans</name>
    <dbReference type="NCBI Taxonomy" id="2541721"/>
    <lineage>
        <taxon>Bacteria</taxon>
        <taxon>Pseudomonadati</taxon>
        <taxon>Bacteroidota</taxon>
        <taxon>Cytophagia</taxon>
        <taxon>Cytophagales</taxon>
        <taxon>Spirosomataceae</taxon>
        <taxon>Dyadobacter</taxon>
    </lineage>
</organism>
<dbReference type="Gene3D" id="3.30.920.30">
    <property type="entry name" value="Hypothetical protein"/>
    <property type="match status" value="1"/>
</dbReference>
<evidence type="ECO:0000256" key="5">
    <source>
        <dbReference type="ARBA" id="ARBA00022801"/>
    </source>
</evidence>
<protein>
    <submittedName>
        <fullName evidence="8">Type II toxin-antitoxin system HicA family toxin</fullName>
    </submittedName>
</protein>
<keyword evidence="4" id="KW-0255">Endonuclease</keyword>
<keyword evidence="6" id="KW-0694">RNA-binding</keyword>
<evidence type="ECO:0000313" key="9">
    <source>
        <dbReference type="Proteomes" id="UP000294850"/>
    </source>
</evidence>
<dbReference type="GO" id="GO:0003729">
    <property type="term" value="F:mRNA binding"/>
    <property type="evidence" value="ECO:0007669"/>
    <property type="project" value="InterPro"/>
</dbReference>
<evidence type="ECO:0000256" key="6">
    <source>
        <dbReference type="ARBA" id="ARBA00022884"/>
    </source>
</evidence>
<evidence type="ECO:0000256" key="4">
    <source>
        <dbReference type="ARBA" id="ARBA00022759"/>
    </source>
</evidence>
<sequence>MKYSELFRILKKDGWYEVRQSGSHIIMQHPAKKEQLTVPFHNSKEVKKGLLSALLKQAEIKTNKR</sequence>
<keyword evidence="3" id="KW-0540">Nuclease</keyword>
<dbReference type="InterPro" id="IPR012933">
    <property type="entry name" value="HicA_mRNA_interferase"/>
</dbReference>
<proteinExistence type="inferred from homology"/>